<keyword evidence="3" id="KW-0235">DNA replication</keyword>
<accession>A0A1A0HHU6</accession>
<feature type="compositionally biased region" description="Polar residues" evidence="6">
    <location>
        <begin position="171"/>
        <end position="185"/>
    </location>
</feature>
<dbReference type="RefSeq" id="XP_018714057.1">
    <property type="nucleotide sequence ID" value="XM_018856723.1"/>
</dbReference>
<sequence length="380" mass="43590">MNRSHIQQSLKDIVPNFAGAYPPALLSYIDSVYQLSLQKLPILPHKADVARYHLCTYLTVERYQQKFSLPTPNLQKVPVQPKFLEKLLDDIQDKVMSSMSTPASTPKKLFADEMLPSKKRPFTPTVGSPLRKLQKLLGIQDEPPQKAVESPFNTPLKSLATSPTRDIFKTPRTSPAKNPQTCSPSSSRYLKQLSIPDFVSFANNFYIPASVTPHLLEMFVAERYKFVRRNEWLLACGLIHAAYVRINDKLFKNTIGKKSEFQDQLFQYQKGNLMKKVMIEWINRVEESVKGQPWALDLELKYVHNDWTVEDTTREKEIEAKLGKGWEIVRGLGSFIDPSVMFDKPSQIEYYNTWARRLREKVKSLGTPPPETSQDLPLST</sequence>
<evidence type="ECO:0000256" key="6">
    <source>
        <dbReference type="SAM" id="MobiDB-lite"/>
    </source>
</evidence>
<evidence type="ECO:0000313" key="9">
    <source>
        <dbReference type="Proteomes" id="UP000092555"/>
    </source>
</evidence>
<keyword evidence="4" id="KW-0238">DNA-binding</keyword>
<dbReference type="GO" id="GO:0003677">
    <property type="term" value="F:DNA binding"/>
    <property type="evidence" value="ECO:0007669"/>
    <property type="project" value="UniProtKB-KW"/>
</dbReference>
<feature type="region of interest" description="Disordered" evidence="6">
    <location>
        <begin position="163"/>
        <end position="185"/>
    </location>
</feature>
<dbReference type="GO" id="GO:0005664">
    <property type="term" value="C:nuclear origin of replication recognition complex"/>
    <property type="evidence" value="ECO:0007669"/>
    <property type="project" value="InterPro"/>
</dbReference>
<keyword evidence="9" id="KW-1185">Reference proteome</keyword>
<name>A0A1A0HHU6_9ASCO</name>
<evidence type="ECO:0000313" key="8">
    <source>
        <dbReference type="EMBL" id="OBA23576.1"/>
    </source>
</evidence>
<dbReference type="Proteomes" id="UP000092555">
    <property type="component" value="Unassembled WGS sequence"/>
</dbReference>
<reference evidence="8 9" key="1">
    <citation type="submission" date="2016-05" db="EMBL/GenBank/DDBJ databases">
        <title>Comparative genomics of biotechnologically important yeasts.</title>
        <authorList>
            <consortium name="DOE Joint Genome Institute"/>
            <person name="Riley R."/>
            <person name="Haridas S."/>
            <person name="Wolfe K.H."/>
            <person name="Lopes M.R."/>
            <person name="Hittinger C.T."/>
            <person name="Goker M."/>
            <person name="Salamov A."/>
            <person name="Wisecaver J."/>
            <person name="Long T.M."/>
            <person name="Aerts A.L."/>
            <person name="Barry K."/>
            <person name="Choi C."/>
            <person name="Clum A."/>
            <person name="Coughlan A.Y."/>
            <person name="Deshpande S."/>
            <person name="Douglass A.P."/>
            <person name="Hanson S.J."/>
            <person name="Klenk H.-P."/>
            <person name="LaButti K."/>
            <person name="Lapidus A."/>
            <person name="Lindquist E."/>
            <person name="Lipzen A."/>
            <person name="Meier-kolthoff J.P."/>
            <person name="Ohm R.A."/>
            <person name="Otillar R.P."/>
            <person name="Pangilinan J."/>
            <person name="Peng Y."/>
            <person name="Rokas A."/>
            <person name="Rosa C.A."/>
            <person name="Scheuner C."/>
            <person name="Sibirny A.A."/>
            <person name="Slot J.C."/>
            <person name="Stielow J.B."/>
            <person name="Sun H."/>
            <person name="Kurtzman C.P."/>
            <person name="Blackwell M."/>
            <person name="Grigoriev I.V."/>
            <person name="Jeffries T.W."/>
        </authorList>
    </citation>
    <scope>NUCLEOTIDE SEQUENCE [LARGE SCALE GENOMIC DNA]</scope>
    <source>
        <strain evidence="8 9">NRRL YB-4993</strain>
    </source>
</reference>
<dbReference type="PIRSF" id="PIRSF022941">
    <property type="entry name" value="ORC6_fun"/>
    <property type="match status" value="1"/>
</dbReference>
<evidence type="ECO:0000256" key="3">
    <source>
        <dbReference type="ARBA" id="ARBA00022705"/>
    </source>
</evidence>
<organism evidence="8 9">
    <name type="scientific">Metschnikowia bicuspidata var. bicuspidata NRRL YB-4993</name>
    <dbReference type="NCBI Taxonomy" id="869754"/>
    <lineage>
        <taxon>Eukaryota</taxon>
        <taxon>Fungi</taxon>
        <taxon>Dikarya</taxon>
        <taxon>Ascomycota</taxon>
        <taxon>Saccharomycotina</taxon>
        <taxon>Pichiomycetes</taxon>
        <taxon>Metschnikowiaceae</taxon>
        <taxon>Metschnikowia</taxon>
    </lineage>
</organism>
<dbReference type="STRING" id="869754.A0A1A0HHU6"/>
<dbReference type="GeneID" id="30029699"/>
<dbReference type="OrthoDB" id="5367324at2759"/>
<comment type="subcellular location">
    <subcellularLocation>
        <location evidence="1">Nucleus</location>
    </subcellularLocation>
</comment>
<comment type="caution">
    <text evidence="8">The sequence shown here is derived from an EMBL/GenBank/DDBJ whole genome shotgun (WGS) entry which is preliminary data.</text>
</comment>
<evidence type="ECO:0000259" key="7">
    <source>
        <dbReference type="Pfam" id="PF05460"/>
    </source>
</evidence>
<evidence type="ECO:0000256" key="4">
    <source>
        <dbReference type="ARBA" id="ARBA00023125"/>
    </source>
</evidence>
<evidence type="ECO:0000256" key="5">
    <source>
        <dbReference type="ARBA" id="ARBA00023242"/>
    </source>
</evidence>
<feature type="domain" description="ORC6 first cyclin-like" evidence="7">
    <location>
        <begin position="10"/>
        <end position="94"/>
    </location>
</feature>
<evidence type="ECO:0000256" key="1">
    <source>
        <dbReference type="ARBA" id="ARBA00004123"/>
    </source>
</evidence>
<dbReference type="EMBL" id="LXTC01000001">
    <property type="protein sequence ID" value="OBA23576.1"/>
    <property type="molecule type" value="Genomic_DNA"/>
</dbReference>
<proteinExistence type="inferred from homology"/>
<dbReference type="AlphaFoldDB" id="A0A1A0HHU6"/>
<dbReference type="InterPro" id="IPR008721">
    <property type="entry name" value="ORC6_cyclin_first"/>
</dbReference>
<evidence type="ECO:0000256" key="2">
    <source>
        <dbReference type="ARBA" id="ARBA00010840"/>
    </source>
</evidence>
<dbReference type="InterPro" id="IPR016811">
    <property type="entry name" value="ORC6_fun"/>
</dbReference>
<keyword evidence="5" id="KW-0539">Nucleus</keyword>
<protein>
    <submittedName>
        <fullName evidence="8">Origin recognition complex, subunit 6</fullName>
    </submittedName>
</protein>
<comment type="similarity">
    <text evidence="2">Belongs to the ORC6 family.</text>
</comment>
<gene>
    <name evidence="8" type="ORF">METBIDRAFT_36327</name>
</gene>
<dbReference type="Pfam" id="PF05460">
    <property type="entry name" value="ORC6"/>
    <property type="match status" value="1"/>
</dbReference>
<dbReference type="GO" id="GO:0006260">
    <property type="term" value="P:DNA replication"/>
    <property type="evidence" value="ECO:0007669"/>
    <property type="project" value="UniProtKB-KW"/>
</dbReference>